<keyword evidence="2" id="KW-1133">Transmembrane helix</keyword>
<evidence type="ECO:0000313" key="4">
    <source>
        <dbReference type="Proteomes" id="UP000072389"/>
    </source>
</evidence>
<dbReference type="EMBL" id="CP018664">
    <property type="protein sequence ID" value="APP32169.1"/>
    <property type="molecule type" value="Genomic_DNA"/>
</dbReference>
<keyword evidence="2" id="KW-0812">Transmembrane</keyword>
<dbReference type="Proteomes" id="UP000072389">
    <property type="component" value="Chromosome"/>
</dbReference>
<dbReference type="AlphaFoldDB" id="A0A1L5TSE1"/>
<accession>A0A1L5TSE1</accession>
<sequence length="120" mass="14121">MLKAYQLMSFLFLTPLALDALRVYLPNGLRRMKPCQILVIGGAFIFWRAAMYMPEMDLTKHIQLKEVLRQEALKAMDQMIEMQQLESAGNDFKPFTQRNDIKPATTKTMKNRQKRLRKKK</sequence>
<name>A0A1L5TSE1_ACIBA</name>
<reference evidence="3 4" key="1">
    <citation type="journal article" date="2014" name="Antimicrob. Agents Chemother.">
        <title>Triclosan can select for an AdeIJK-overexpressing mutant of Acinetobacter baumannii ATCC 17978 that displays reduced susceptibility to multiple antibiotics.</title>
        <authorList>
            <person name="Fernando D.M."/>
            <person name="Xu W."/>
            <person name="Loewen P.C."/>
            <person name="Zhanel G.G."/>
            <person name="Kumar A."/>
        </authorList>
    </citation>
    <scope>NUCLEOTIDE SEQUENCE [LARGE SCALE GENOMIC DNA]</scope>
    <source>
        <strain evidence="4">ATCC 17978</strain>
    </source>
</reference>
<keyword evidence="2" id="KW-0472">Membrane</keyword>
<feature type="region of interest" description="Disordered" evidence="1">
    <location>
        <begin position="89"/>
        <end position="120"/>
    </location>
</feature>
<evidence type="ECO:0000313" key="3">
    <source>
        <dbReference type="EMBL" id="APP32169.1"/>
    </source>
</evidence>
<protein>
    <submittedName>
        <fullName evidence="3">Uncharacterized protein</fullName>
    </submittedName>
</protein>
<proteinExistence type="predicted"/>
<feature type="transmembrane region" description="Helical" evidence="2">
    <location>
        <begin position="6"/>
        <end position="25"/>
    </location>
</feature>
<organism evidence="3 4">
    <name type="scientific">Acinetobacter baumannii</name>
    <dbReference type="NCBI Taxonomy" id="470"/>
    <lineage>
        <taxon>Bacteria</taxon>
        <taxon>Pseudomonadati</taxon>
        <taxon>Pseudomonadota</taxon>
        <taxon>Gammaproteobacteria</taxon>
        <taxon>Moraxellales</taxon>
        <taxon>Moraxellaceae</taxon>
        <taxon>Acinetobacter</taxon>
        <taxon>Acinetobacter calcoaceticus/baumannii complex</taxon>
    </lineage>
</organism>
<evidence type="ECO:0000256" key="2">
    <source>
        <dbReference type="SAM" id="Phobius"/>
    </source>
</evidence>
<gene>
    <name evidence="3" type="ORF">AUO97_15555</name>
</gene>
<dbReference type="RefSeq" id="WP_000910071.1">
    <property type="nucleotide sequence ID" value="NZ_CAUZGM010000002.1"/>
</dbReference>
<evidence type="ECO:0000256" key="1">
    <source>
        <dbReference type="SAM" id="MobiDB-lite"/>
    </source>
</evidence>
<feature type="compositionally biased region" description="Basic residues" evidence="1">
    <location>
        <begin position="109"/>
        <end position="120"/>
    </location>
</feature>